<evidence type="ECO:0000313" key="2">
    <source>
        <dbReference type="Proteomes" id="UP001519294"/>
    </source>
</evidence>
<keyword evidence="2" id="KW-1185">Reference proteome</keyword>
<reference evidence="1 2" key="1">
    <citation type="submission" date="2021-03" db="EMBL/GenBank/DDBJ databases">
        <title>Genomic Encyclopedia of Type Strains, Phase IV (KMG-IV): sequencing the most valuable type-strain genomes for metagenomic binning, comparative biology and taxonomic classification.</title>
        <authorList>
            <person name="Goeker M."/>
        </authorList>
    </citation>
    <scope>NUCLEOTIDE SEQUENCE [LARGE SCALE GENOMIC DNA]</scope>
    <source>
        <strain evidence="1 2">DSM 25790</strain>
    </source>
</reference>
<comment type="caution">
    <text evidence="1">The sequence shown here is derived from an EMBL/GenBank/DDBJ whole genome shotgun (WGS) entry which is preliminary data.</text>
</comment>
<proteinExistence type="predicted"/>
<sequence length="87" mass="10293">MEVKLYQRTQRDLASTINQIIDKYWEDGINESQMTELIHQLYKTNNDKFMKNGKYTTIILQQCGKRRLNIVTNILSKIDSIKDNNVL</sequence>
<dbReference type="EMBL" id="JAGIKX010000009">
    <property type="protein sequence ID" value="MBP2257486.1"/>
    <property type="molecule type" value="Genomic_DNA"/>
</dbReference>
<protein>
    <submittedName>
        <fullName evidence="1">Uncharacterized protein (TIGR04540 family)</fullName>
    </submittedName>
</protein>
<accession>A0ABS4S7M3</accession>
<dbReference type="InterPro" id="IPR030902">
    <property type="entry name" value="CLB_0814_fam"/>
</dbReference>
<name>A0ABS4S7M3_9BACI</name>
<evidence type="ECO:0000313" key="1">
    <source>
        <dbReference type="EMBL" id="MBP2257486.1"/>
    </source>
</evidence>
<dbReference type="Proteomes" id="UP001519294">
    <property type="component" value="Unassembled WGS sequence"/>
</dbReference>
<gene>
    <name evidence="1" type="ORF">J2Z81_001434</name>
</gene>
<organism evidence="1 2">
    <name type="scientific">Virgibacillus alimentarius</name>
    <dbReference type="NCBI Taxonomy" id="698769"/>
    <lineage>
        <taxon>Bacteria</taxon>
        <taxon>Bacillati</taxon>
        <taxon>Bacillota</taxon>
        <taxon>Bacilli</taxon>
        <taxon>Bacillales</taxon>
        <taxon>Bacillaceae</taxon>
        <taxon>Virgibacillus</taxon>
    </lineage>
</organism>
<dbReference type="RefSeq" id="WP_226371006.1">
    <property type="nucleotide sequence ID" value="NZ_JAGIKX010000009.1"/>
</dbReference>
<dbReference type="NCBIfam" id="TIGR04540">
    <property type="entry name" value="CLB_0814_fam"/>
    <property type="match status" value="1"/>
</dbReference>